<evidence type="ECO:0000313" key="4">
    <source>
        <dbReference type="EMBL" id="BAU94555.1"/>
    </source>
</evidence>
<evidence type="ECO:0000256" key="3">
    <source>
        <dbReference type="ARBA" id="ARBA00022691"/>
    </source>
</evidence>
<dbReference type="InterPro" id="IPR002935">
    <property type="entry name" value="SAM_O-MeTrfase"/>
</dbReference>
<dbReference type="InterPro" id="IPR029063">
    <property type="entry name" value="SAM-dependent_MTases_sf"/>
</dbReference>
<keyword evidence="5" id="KW-1185">Reference proteome</keyword>
<dbReference type="KEGG" id="csur:N24_0293"/>
<name>A0A160PMU9_9CORY</name>
<accession>A0A160PMU9</accession>
<proteinExistence type="predicted"/>
<dbReference type="Pfam" id="PF01596">
    <property type="entry name" value="Methyltransf_3"/>
    <property type="match status" value="1"/>
</dbReference>
<dbReference type="PANTHER" id="PTHR43167:SF1">
    <property type="entry name" value="PUTATIVE (AFU_ORTHOLOGUE AFUA_6G01830)-RELATED"/>
    <property type="match status" value="1"/>
</dbReference>
<dbReference type="PROSITE" id="PS51682">
    <property type="entry name" value="SAM_OMT_I"/>
    <property type="match status" value="1"/>
</dbReference>
<dbReference type="PANTHER" id="PTHR43167">
    <property type="entry name" value="PUTATIVE (AFU_ORTHOLOGUE AFUA_6G01830)-RELATED"/>
    <property type="match status" value="1"/>
</dbReference>
<protein>
    <submittedName>
        <fullName evidence="4">SAM-dependent methyltransferase</fullName>
    </submittedName>
</protein>
<dbReference type="Proteomes" id="UP000218244">
    <property type="component" value="Chromosome"/>
</dbReference>
<dbReference type="SUPFAM" id="SSF53335">
    <property type="entry name" value="S-adenosyl-L-methionine-dependent methyltransferases"/>
    <property type="match status" value="1"/>
</dbReference>
<keyword evidence="2 4" id="KW-0808">Transferase</keyword>
<dbReference type="GO" id="GO:0008171">
    <property type="term" value="F:O-methyltransferase activity"/>
    <property type="evidence" value="ECO:0007669"/>
    <property type="project" value="InterPro"/>
</dbReference>
<organism evidence="4 5">
    <name type="scientific">Corynebacterium suranareeae</name>
    <dbReference type="NCBI Taxonomy" id="2506452"/>
    <lineage>
        <taxon>Bacteria</taxon>
        <taxon>Bacillati</taxon>
        <taxon>Actinomycetota</taxon>
        <taxon>Actinomycetes</taxon>
        <taxon>Mycobacteriales</taxon>
        <taxon>Corynebacteriaceae</taxon>
        <taxon>Corynebacterium</taxon>
    </lineage>
</organism>
<reference evidence="4 5" key="1">
    <citation type="submission" date="2016-02" db="EMBL/GenBank/DDBJ databases">
        <title>Corynebacterium glutamicum N24 whole genome sequencing project.</title>
        <authorList>
            <person name="Matsutani M."/>
            <person name="Nangtapong N."/>
            <person name="Yakushi T."/>
            <person name="Matsushita K."/>
        </authorList>
    </citation>
    <scope>NUCLEOTIDE SEQUENCE [LARGE SCALE GENOMIC DNA]</scope>
    <source>
        <strain evidence="4 5">N24</strain>
    </source>
</reference>
<evidence type="ECO:0000256" key="1">
    <source>
        <dbReference type="ARBA" id="ARBA00022603"/>
    </source>
</evidence>
<gene>
    <name evidence="4" type="ORF">N24_0293</name>
</gene>
<evidence type="ECO:0000313" key="5">
    <source>
        <dbReference type="Proteomes" id="UP000218244"/>
    </source>
</evidence>
<sequence>MTPDLAAFLDKLYAEGQEFDAEQSDRLDRRRNLEPESAALLRSLIDGISPKSVLELGTSNGYSTIWMADVVNLTTVDNDPERSLDAAENLRAAGVEDKVVQIVADGAEILADSVDEQWDFIFLDAERSLYVNWWSDLQRVLASGGLLVVDNVLSHADQVAKFREIIDQTQGLRSLVLPIGAGLLIVAKQD</sequence>
<dbReference type="GO" id="GO:0032259">
    <property type="term" value="P:methylation"/>
    <property type="evidence" value="ECO:0007669"/>
    <property type="project" value="UniProtKB-KW"/>
</dbReference>
<keyword evidence="1 4" id="KW-0489">Methyltransferase</keyword>
<keyword evidence="3" id="KW-0949">S-adenosyl-L-methionine</keyword>
<dbReference type="RefSeq" id="WP_074506184.1">
    <property type="nucleotide sequence ID" value="NZ_AP017369.1"/>
</dbReference>
<dbReference type="Gene3D" id="3.40.50.150">
    <property type="entry name" value="Vaccinia Virus protein VP39"/>
    <property type="match status" value="1"/>
</dbReference>
<dbReference type="CDD" id="cd02440">
    <property type="entry name" value="AdoMet_MTases"/>
    <property type="match status" value="1"/>
</dbReference>
<dbReference type="AlphaFoldDB" id="A0A160PMU9"/>
<evidence type="ECO:0000256" key="2">
    <source>
        <dbReference type="ARBA" id="ARBA00022679"/>
    </source>
</evidence>
<dbReference type="EMBL" id="AP017369">
    <property type="protein sequence ID" value="BAU94555.1"/>
    <property type="molecule type" value="Genomic_DNA"/>
</dbReference>